<dbReference type="OrthoDB" id="9813965at2"/>
<proteinExistence type="predicted"/>
<gene>
    <name evidence="3" type="ORF">BKA03_000454</name>
</gene>
<dbReference type="Pfam" id="PF00403">
    <property type="entry name" value="HMA"/>
    <property type="match status" value="1"/>
</dbReference>
<reference evidence="3 4" key="1">
    <citation type="submission" date="2020-07" db="EMBL/GenBank/DDBJ databases">
        <title>Sequencing the genomes of 1000 actinobacteria strains.</title>
        <authorList>
            <person name="Klenk H.-P."/>
        </authorList>
    </citation>
    <scope>NUCLEOTIDE SEQUENCE [LARGE SCALE GENOMIC DNA]</scope>
    <source>
        <strain evidence="3 4">DSM 19970</strain>
    </source>
</reference>
<organism evidence="3 4">
    <name type="scientific">Demequina lutea</name>
    <dbReference type="NCBI Taxonomy" id="431489"/>
    <lineage>
        <taxon>Bacteria</taxon>
        <taxon>Bacillati</taxon>
        <taxon>Actinomycetota</taxon>
        <taxon>Actinomycetes</taxon>
        <taxon>Micrococcales</taxon>
        <taxon>Demequinaceae</taxon>
        <taxon>Demequina</taxon>
    </lineage>
</organism>
<evidence type="ECO:0000256" key="1">
    <source>
        <dbReference type="ARBA" id="ARBA00022723"/>
    </source>
</evidence>
<dbReference type="InterPro" id="IPR017969">
    <property type="entry name" value="Heavy-metal-associated_CS"/>
</dbReference>
<dbReference type="AlphaFoldDB" id="A0A7Z0CJ36"/>
<feature type="domain" description="HMA" evidence="2">
    <location>
        <begin position="5"/>
        <end position="73"/>
    </location>
</feature>
<dbReference type="GO" id="GO:0046872">
    <property type="term" value="F:metal ion binding"/>
    <property type="evidence" value="ECO:0007669"/>
    <property type="project" value="UniProtKB-KW"/>
</dbReference>
<comment type="caution">
    <text evidence="3">The sequence shown here is derived from an EMBL/GenBank/DDBJ whole genome shotgun (WGS) entry which is preliminary data.</text>
</comment>
<dbReference type="EMBL" id="JACBZO010000001">
    <property type="protein sequence ID" value="NYI40335.1"/>
    <property type="molecule type" value="Genomic_DNA"/>
</dbReference>
<dbReference type="CDD" id="cd00371">
    <property type="entry name" value="HMA"/>
    <property type="match status" value="1"/>
</dbReference>
<keyword evidence="1" id="KW-0479">Metal-binding</keyword>
<dbReference type="InterPro" id="IPR006121">
    <property type="entry name" value="HMA_dom"/>
</dbReference>
<dbReference type="PROSITE" id="PS50846">
    <property type="entry name" value="HMA_2"/>
    <property type="match status" value="1"/>
</dbReference>
<evidence type="ECO:0000259" key="2">
    <source>
        <dbReference type="PROSITE" id="PS50846"/>
    </source>
</evidence>
<sequence>MENINTTTYTVEGMTCAHCVSSVSTGVGQVDGVTSVEVELVPEGTSSVRVSGRVPADADAISAAVDEAGYVVTGVLA</sequence>
<accession>A0A7Z0CJ36</accession>
<keyword evidence="4" id="KW-1185">Reference proteome</keyword>
<dbReference type="Gene3D" id="3.30.70.100">
    <property type="match status" value="1"/>
</dbReference>
<dbReference type="InterPro" id="IPR036163">
    <property type="entry name" value="HMA_dom_sf"/>
</dbReference>
<protein>
    <submittedName>
        <fullName evidence="3">Copper chaperone CopZ</fullName>
    </submittedName>
</protein>
<name>A0A7Z0CJ36_9MICO</name>
<dbReference type="RefSeq" id="WP_083972164.1">
    <property type="nucleotide sequence ID" value="NZ_BBRC01000033.1"/>
</dbReference>
<dbReference type="Proteomes" id="UP000547973">
    <property type="component" value="Unassembled WGS sequence"/>
</dbReference>
<evidence type="ECO:0000313" key="3">
    <source>
        <dbReference type="EMBL" id="NYI40335.1"/>
    </source>
</evidence>
<evidence type="ECO:0000313" key="4">
    <source>
        <dbReference type="Proteomes" id="UP000547973"/>
    </source>
</evidence>
<dbReference type="PROSITE" id="PS01047">
    <property type="entry name" value="HMA_1"/>
    <property type="match status" value="1"/>
</dbReference>
<dbReference type="SUPFAM" id="SSF55008">
    <property type="entry name" value="HMA, heavy metal-associated domain"/>
    <property type="match status" value="1"/>
</dbReference>